<reference evidence="7" key="1">
    <citation type="journal article" date="2020" name="Nat. Commun.">
        <title>Genome sequence of the cluster root forming white lupin.</title>
        <authorList>
            <person name="Hufnagel B."/>
            <person name="Marques A."/>
            <person name="Soriano A."/>
            <person name="Marques L."/>
            <person name="Divol F."/>
            <person name="Doumas P."/>
            <person name="Sallet E."/>
            <person name="Mancinotti D."/>
            <person name="Carrere S."/>
            <person name="Marande W."/>
            <person name="Arribat S."/>
            <person name="Keller J."/>
            <person name="Huneau C."/>
            <person name="Blein T."/>
            <person name="Aime D."/>
            <person name="Laguerre M."/>
            <person name="Taylor J."/>
            <person name="Schubert V."/>
            <person name="Nelson M."/>
            <person name="Geu-Flores F."/>
            <person name="Crespi M."/>
            <person name="Gallardo-Guerrero K."/>
            <person name="Delaux P.-M."/>
            <person name="Salse J."/>
            <person name="Berges H."/>
            <person name="Guyot R."/>
            <person name="Gouzy J."/>
            <person name="Peret B."/>
        </authorList>
    </citation>
    <scope>NUCLEOTIDE SEQUENCE [LARGE SCALE GENOMIC DNA]</scope>
    <source>
        <strain evidence="7">cv. Amiga</strain>
    </source>
</reference>
<evidence type="ECO:0000256" key="1">
    <source>
        <dbReference type="ARBA" id="ARBA00004606"/>
    </source>
</evidence>
<dbReference type="Pfam" id="PF02485">
    <property type="entry name" value="Branch"/>
    <property type="match status" value="1"/>
</dbReference>
<organism evidence="6 7">
    <name type="scientific">Lupinus albus</name>
    <name type="common">White lupine</name>
    <name type="synonym">Lupinus termis</name>
    <dbReference type="NCBI Taxonomy" id="3870"/>
    <lineage>
        <taxon>Eukaryota</taxon>
        <taxon>Viridiplantae</taxon>
        <taxon>Streptophyta</taxon>
        <taxon>Embryophyta</taxon>
        <taxon>Tracheophyta</taxon>
        <taxon>Spermatophyta</taxon>
        <taxon>Magnoliopsida</taxon>
        <taxon>eudicotyledons</taxon>
        <taxon>Gunneridae</taxon>
        <taxon>Pentapetalae</taxon>
        <taxon>rosids</taxon>
        <taxon>fabids</taxon>
        <taxon>Fabales</taxon>
        <taxon>Fabaceae</taxon>
        <taxon>Papilionoideae</taxon>
        <taxon>50 kb inversion clade</taxon>
        <taxon>genistoids sensu lato</taxon>
        <taxon>core genistoids</taxon>
        <taxon>Genisteae</taxon>
        <taxon>Lupinus</taxon>
    </lineage>
</organism>
<keyword evidence="2" id="KW-0328">Glycosyltransferase</keyword>
<name>A0A6A4NNK9_LUPAL</name>
<dbReference type="GO" id="GO:0016757">
    <property type="term" value="F:glycosyltransferase activity"/>
    <property type="evidence" value="ECO:0007669"/>
    <property type="project" value="UniProtKB-KW"/>
</dbReference>
<evidence type="ECO:0000256" key="2">
    <source>
        <dbReference type="ARBA" id="ARBA00022676"/>
    </source>
</evidence>
<comment type="subcellular location">
    <subcellularLocation>
        <location evidence="1">Membrane</location>
        <topology evidence="1">Single-pass type II membrane protein</topology>
    </subcellularLocation>
</comment>
<evidence type="ECO:0000256" key="3">
    <source>
        <dbReference type="ARBA" id="ARBA00022679"/>
    </source>
</evidence>
<keyword evidence="5" id="KW-0325">Glycoprotein</keyword>
<evidence type="ECO:0000256" key="5">
    <source>
        <dbReference type="ARBA" id="ARBA00023180"/>
    </source>
</evidence>
<protein>
    <submittedName>
        <fullName evidence="6">Putative glycosyl transferase, family 14</fullName>
    </submittedName>
</protein>
<keyword evidence="7" id="KW-1185">Reference proteome</keyword>
<evidence type="ECO:0000313" key="7">
    <source>
        <dbReference type="Proteomes" id="UP000447434"/>
    </source>
</evidence>
<keyword evidence="3 6" id="KW-0808">Transferase</keyword>
<keyword evidence="4" id="KW-0472">Membrane</keyword>
<dbReference type="InterPro" id="IPR003406">
    <property type="entry name" value="Glyco_trans_14"/>
</dbReference>
<gene>
    <name evidence="6" type="ORF">Lalb_Chr22g0361291</name>
</gene>
<proteinExistence type="predicted"/>
<accession>A0A6A4NNK9</accession>
<dbReference type="GO" id="GO:0016020">
    <property type="term" value="C:membrane"/>
    <property type="evidence" value="ECO:0007669"/>
    <property type="project" value="UniProtKB-SubCell"/>
</dbReference>
<dbReference type="Proteomes" id="UP000447434">
    <property type="component" value="Chromosome 22"/>
</dbReference>
<dbReference type="AlphaFoldDB" id="A0A6A4NNK9"/>
<dbReference type="EMBL" id="WOCE01000022">
    <property type="protein sequence ID" value="KAE9588979.1"/>
    <property type="molecule type" value="Genomic_DNA"/>
</dbReference>
<comment type="caution">
    <text evidence="6">The sequence shown here is derived from an EMBL/GenBank/DDBJ whole genome shotgun (WGS) entry which is preliminary data.</text>
</comment>
<evidence type="ECO:0000256" key="4">
    <source>
        <dbReference type="ARBA" id="ARBA00023136"/>
    </source>
</evidence>
<dbReference type="OrthoDB" id="191334at2759"/>
<evidence type="ECO:0000313" key="6">
    <source>
        <dbReference type="EMBL" id="KAE9588979.1"/>
    </source>
</evidence>
<sequence>MKLIWILFAMQWFTMKRQHAIKIMEDNLYFTKFKYHCMVLSTSAFYLLNGLDCLRNSTFFMPSMFTMLVEVYIG</sequence>